<sequence>MEGTLRYEAVPQLQSVFAYGSETHVPDHDICRLSYYVKCCVVGCGIRMPLADDALLEYMTAHTLPAHLQKLIKRMAFQELSLDKLLNSALILDENHTLLPLGTLNTFYEFKTASTYFTINSLTVGSGRQECVHKVMLCTFKWLQEYYINPFYREQQANPLIAAILNGGITADLLPALNLLSLELSLARHQLGLVPQVVPSASAAGQRPLEEQECDLRQQRHVPSAVTSGSGSTNMIAFPEATEVQALTERDAIVPDVPMAVAELVNEESLASNVVEASATLLDSRFFENNRL</sequence>
<name>A0A9K3Q2Z1_9STRA</name>
<proteinExistence type="predicted"/>
<keyword evidence="2" id="KW-1185">Reference proteome</keyword>
<reference evidence="1" key="1">
    <citation type="journal article" date="2021" name="Sci. Rep.">
        <title>Diploid genomic architecture of Nitzschia inconspicua, an elite biomass production diatom.</title>
        <authorList>
            <person name="Oliver A."/>
            <person name="Podell S."/>
            <person name="Pinowska A."/>
            <person name="Traller J.C."/>
            <person name="Smith S.R."/>
            <person name="McClure R."/>
            <person name="Beliaev A."/>
            <person name="Bohutskyi P."/>
            <person name="Hill E.A."/>
            <person name="Rabines A."/>
            <person name="Zheng H."/>
            <person name="Allen L.Z."/>
            <person name="Kuo A."/>
            <person name="Grigoriev I.V."/>
            <person name="Allen A.E."/>
            <person name="Hazlebeck D."/>
            <person name="Allen E.E."/>
        </authorList>
    </citation>
    <scope>NUCLEOTIDE SEQUENCE</scope>
    <source>
        <strain evidence="1">Hildebrandi</strain>
    </source>
</reference>
<accession>A0A9K3Q2Z1</accession>
<dbReference type="EMBL" id="JAGRRH010000006">
    <property type="protein sequence ID" value="KAG7369071.1"/>
    <property type="molecule type" value="Genomic_DNA"/>
</dbReference>
<evidence type="ECO:0000313" key="2">
    <source>
        <dbReference type="Proteomes" id="UP000693970"/>
    </source>
</evidence>
<dbReference type="AlphaFoldDB" id="A0A9K3Q2Z1"/>
<comment type="caution">
    <text evidence="1">The sequence shown here is derived from an EMBL/GenBank/DDBJ whole genome shotgun (WGS) entry which is preliminary data.</text>
</comment>
<evidence type="ECO:0000313" key="1">
    <source>
        <dbReference type="EMBL" id="KAG7369071.1"/>
    </source>
</evidence>
<gene>
    <name evidence="1" type="ORF">IV203_031814</name>
</gene>
<reference evidence="1" key="2">
    <citation type="submission" date="2021-04" db="EMBL/GenBank/DDBJ databases">
        <authorList>
            <person name="Podell S."/>
        </authorList>
    </citation>
    <scope>NUCLEOTIDE SEQUENCE</scope>
    <source>
        <strain evidence="1">Hildebrandi</strain>
    </source>
</reference>
<dbReference type="OrthoDB" id="10262526at2759"/>
<protein>
    <submittedName>
        <fullName evidence="1">Uncharacterized protein</fullName>
    </submittedName>
</protein>
<dbReference type="Proteomes" id="UP000693970">
    <property type="component" value="Unassembled WGS sequence"/>
</dbReference>
<organism evidence="1 2">
    <name type="scientific">Nitzschia inconspicua</name>
    <dbReference type="NCBI Taxonomy" id="303405"/>
    <lineage>
        <taxon>Eukaryota</taxon>
        <taxon>Sar</taxon>
        <taxon>Stramenopiles</taxon>
        <taxon>Ochrophyta</taxon>
        <taxon>Bacillariophyta</taxon>
        <taxon>Bacillariophyceae</taxon>
        <taxon>Bacillariophycidae</taxon>
        <taxon>Bacillariales</taxon>
        <taxon>Bacillariaceae</taxon>
        <taxon>Nitzschia</taxon>
    </lineage>
</organism>